<feature type="region of interest" description="Disordered" evidence="1">
    <location>
        <begin position="35"/>
        <end position="87"/>
    </location>
</feature>
<dbReference type="Proteomes" id="UP000008022">
    <property type="component" value="Unassembled WGS sequence"/>
</dbReference>
<dbReference type="EnsemblPlants" id="ORUFI09G17870.5">
    <property type="protein sequence ID" value="ORUFI09G17870.5"/>
    <property type="gene ID" value="ORUFI09G17870"/>
</dbReference>
<dbReference type="HOGENOM" id="CLU_2487352_0_0_1"/>
<proteinExistence type="predicted"/>
<feature type="compositionally biased region" description="Basic residues" evidence="1">
    <location>
        <begin position="45"/>
        <end position="59"/>
    </location>
</feature>
<accession>A0A0E0QTW9</accession>
<protein>
    <submittedName>
        <fullName evidence="2">Uncharacterized protein</fullName>
    </submittedName>
</protein>
<name>A0A0E0QTW9_ORYRU</name>
<reference evidence="2" key="2">
    <citation type="submission" date="2015-06" db="UniProtKB">
        <authorList>
            <consortium name="EnsemblPlants"/>
        </authorList>
    </citation>
    <scope>IDENTIFICATION</scope>
</reference>
<evidence type="ECO:0000313" key="2">
    <source>
        <dbReference type="EnsemblPlants" id="ORUFI09G17870.5"/>
    </source>
</evidence>
<keyword evidence="3" id="KW-1185">Reference proteome</keyword>
<organism evidence="2 3">
    <name type="scientific">Oryza rufipogon</name>
    <name type="common">Brownbeard rice</name>
    <name type="synonym">Asian wild rice</name>
    <dbReference type="NCBI Taxonomy" id="4529"/>
    <lineage>
        <taxon>Eukaryota</taxon>
        <taxon>Viridiplantae</taxon>
        <taxon>Streptophyta</taxon>
        <taxon>Embryophyta</taxon>
        <taxon>Tracheophyta</taxon>
        <taxon>Spermatophyta</taxon>
        <taxon>Magnoliopsida</taxon>
        <taxon>Liliopsida</taxon>
        <taxon>Poales</taxon>
        <taxon>Poaceae</taxon>
        <taxon>BOP clade</taxon>
        <taxon>Oryzoideae</taxon>
        <taxon>Oryzeae</taxon>
        <taxon>Oryzinae</taxon>
        <taxon>Oryza</taxon>
    </lineage>
</organism>
<reference evidence="3" key="1">
    <citation type="submission" date="2013-06" db="EMBL/GenBank/DDBJ databases">
        <authorList>
            <person name="Zhao Q."/>
        </authorList>
    </citation>
    <scope>NUCLEOTIDE SEQUENCE</scope>
    <source>
        <strain evidence="3">cv. W1943</strain>
    </source>
</reference>
<sequence length="87" mass="9924">MLFVKYYSLRFTITPSNGAAILEIGIIFSNSGRRAPSLISPSPKLSHHRSSKVKRRRRDIPRTIVDDQALPTSSVRRAAAVRHRRRQ</sequence>
<evidence type="ECO:0000313" key="3">
    <source>
        <dbReference type="Proteomes" id="UP000008022"/>
    </source>
</evidence>
<dbReference type="Gramene" id="ORUFI09G17870.5">
    <property type="protein sequence ID" value="ORUFI09G17870.5"/>
    <property type="gene ID" value="ORUFI09G17870"/>
</dbReference>
<dbReference type="AlphaFoldDB" id="A0A0E0QTW9"/>
<evidence type="ECO:0000256" key="1">
    <source>
        <dbReference type="SAM" id="MobiDB-lite"/>
    </source>
</evidence>